<protein>
    <recommendedName>
        <fullName evidence="5">Serine/arginine repetitive matrix protein 2</fullName>
    </recommendedName>
</protein>
<accession>A0ABW0FEY6</accession>
<evidence type="ECO:0000256" key="2">
    <source>
        <dbReference type="SAM" id="Phobius"/>
    </source>
</evidence>
<name>A0ABW0FEY6_9MICO</name>
<keyword evidence="2" id="KW-0472">Membrane</keyword>
<keyword evidence="4" id="KW-1185">Reference proteome</keyword>
<dbReference type="GeneID" id="303297058"/>
<evidence type="ECO:0000256" key="1">
    <source>
        <dbReference type="SAM" id="MobiDB-lite"/>
    </source>
</evidence>
<evidence type="ECO:0008006" key="5">
    <source>
        <dbReference type="Google" id="ProtNLM"/>
    </source>
</evidence>
<feature type="transmembrane region" description="Helical" evidence="2">
    <location>
        <begin position="235"/>
        <end position="260"/>
    </location>
</feature>
<keyword evidence="2" id="KW-0812">Transmembrane</keyword>
<feature type="compositionally biased region" description="Low complexity" evidence="1">
    <location>
        <begin position="20"/>
        <end position="38"/>
    </location>
</feature>
<gene>
    <name evidence="3" type="ORF">ACFPK8_10590</name>
</gene>
<evidence type="ECO:0000313" key="4">
    <source>
        <dbReference type="Proteomes" id="UP001595937"/>
    </source>
</evidence>
<keyword evidence="2" id="KW-1133">Transmembrane helix</keyword>
<dbReference type="Proteomes" id="UP001595937">
    <property type="component" value="Unassembled WGS sequence"/>
</dbReference>
<dbReference type="EMBL" id="JBHSLN010000023">
    <property type="protein sequence ID" value="MFC5297957.1"/>
    <property type="molecule type" value="Genomic_DNA"/>
</dbReference>
<evidence type="ECO:0000313" key="3">
    <source>
        <dbReference type="EMBL" id="MFC5297957.1"/>
    </source>
</evidence>
<proteinExistence type="predicted"/>
<comment type="caution">
    <text evidence="3">The sequence shown here is derived from an EMBL/GenBank/DDBJ whole genome shotgun (WGS) entry which is preliminary data.</text>
</comment>
<reference evidence="4" key="1">
    <citation type="journal article" date="2019" name="Int. J. Syst. Evol. Microbiol.">
        <title>The Global Catalogue of Microorganisms (GCM) 10K type strain sequencing project: providing services to taxonomists for standard genome sequencing and annotation.</title>
        <authorList>
            <consortium name="The Broad Institute Genomics Platform"/>
            <consortium name="The Broad Institute Genome Sequencing Center for Infectious Disease"/>
            <person name="Wu L."/>
            <person name="Ma J."/>
        </authorList>
    </citation>
    <scope>NUCLEOTIDE SEQUENCE [LARGE SCALE GENOMIC DNA]</scope>
    <source>
        <strain evidence="4">CGMCC 1.16455</strain>
    </source>
</reference>
<feature type="transmembrane region" description="Helical" evidence="2">
    <location>
        <begin position="99"/>
        <end position="123"/>
    </location>
</feature>
<dbReference type="RefSeq" id="WP_193118050.1">
    <property type="nucleotide sequence ID" value="NZ_BAAAIR010000034.1"/>
</dbReference>
<feature type="region of interest" description="Disordered" evidence="1">
    <location>
        <begin position="1"/>
        <end position="94"/>
    </location>
</feature>
<sequence length="265" mass="26483">MSDGESTTPAPRRRPVYGRPAPTSPGAASGSPAPGSPTVPYAEGQFTQGGFAQEPSAEAPFAHGSPAQAPYPDGPATGPLPAQPPRSSGGSAPSKRRGLLPLIIGLALLLIIGPAATIGGLVWSFSSLVGDASTGPTVLEGGTGELEVGKNEMLILYVPAEDAAEAQCTAEGSSSGAVTEFPTSGSVTFGNGTSYEQALGVAAMEDTTVTIACTGTEAPAYLGPYSVTKMAAPMLIGPIIGIIAGLIGLILTIIGIVRLVRSRRA</sequence>
<organism evidence="3 4">
    <name type="scientific">Brachybacterium tyrofermentans</name>
    <dbReference type="NCBI Taxonomy" id="47848"/>
    <lineage>
        <taxon>Bacteria</taxon>
        <taxon>Bacillati</taxon>
        <taxon>Actinomycetota</taxon>
        <taxon>Actinomycetes</taxon>
        <taxon>Micrococcales</taxon>
        <taxon>Dermabacteraceae</taxon>
        <taxon>Brachybacterium</taxon>
    </lineage>
</organism>